<dbReference type="SUPFAM" id="SSF116726">
    <property type="entry name" value="TrkA C-terminal domain-like"/>
    <property type="match status" value="1"/>
</dbReference>
<dbReference type="SUPFAM" id="SSF51735">
    <property type="entry name" value="NAD(P)-binding Rossmann-fold domains"/>
    <property type="match status" value="1"/>
</dbReference>
<dbReference type="Gene3D" id="3.40.50.720">
    <property type="entry name" value="NAD(P)-binding Rossmann-like Domain"/>
    <property type="match status" value="1"/>
</dbReference>
<sequence>MKDVAVFGIGKLGKTFAVTYSKKGGKVFAIDRRQERVDGIAEDVTYAIRADVTEENVVENLGINNVDAVVVALGNNFEASIIVTTICKSLGIPYIVASAMDKLQADVLMKIGADHVILPESETGKRLANGMASGGHFQDIADLSDEFSIIETKVPKEWIGKSLIELNPRKKFGFNVIAEKVNGVYKNNIDADKPFGDQESIIVIGDNEKLLRVFKEG</sequence>
<dbReference type="InterPro" id="IPR036721">
    <property type="entry name" value="RCK_C_sf"/>
</dbReference>
<dbReference type="RefSeq" id="WP_117908413.1">
    <property type="nucleotide sequence ID" value="NZ_JAODBU010000003.1"/>
</dbReference>
<name>A0ABT2LYP6_9FIRM</name>
<evidence type="ECO:0000313" key="3">
    <source>
        <dbReference type="Proteomes" id="UP001431199"/>
    </source>
</evidence>
<gene>
    <name evidence="2" type="ORF">N5B56_02695</name>
</gene>
<dbReference type="InterPro" id="IPR036291">
    <property type="entry name" value="NAD(P)-bd_dom_sf"/>
</dbReference>
<evidence type="ECO:0000313" key="2">
    <source>
        <dbReference type="EMBL" id="MCT7397998.1"/>
    </source>
</evidence>
<dbReference type="PANTHER" id="PTHR43833:SF7">
    <property type="entry name" value="KTR SYSTEM POTASSIUM UPTAKE PROTEIN C"/>
    <property type="match status" value="1"/>
</dbReference>
<dbReference type="PANTHER" id="PTHR43833">
    <property type="entry name" value="POTASSIUM CHANNEL PROTEIN 2-RELATED-RELATED"/>
    <property type="match status" value="1"/>
</dbReference>
<feature type="domain" description="RCK N-terminal" evidence="1">
    <location>
        <begin position="1"/>
        <end position="117"/>
    </location>
</feature>
<proteinExistence type="predicted"/>
<dbReference type="InterPro" id="IPR050721">
    <property type="entry name" value="Trk_Ktr_HKT_K-transport"/>
</dbReference>
<reference evidence="2" key="1">
    <citation type="submission" date="2022-09" db="EMBL/GenBank/DDBJ databases">
        <title>Eubacterium sp. LFL-14 isolated from human feces.</title>
        <authorList>
            <person name="Liu F."/>
        </authorList>
    </citation>
    <scope>NUCLEOTIDE SEQUENCE</scope>
    <source>
        <strain evidence="2">LFL-14</strain>
    </source>
</reference>
<comment type="caution">
    <text evidence="2">The sequence shown here is derived from an EMBL/GenBank/DDBJ whole genome shotgun (WGS) entry which is preliminary data.</text>
</comment>
<dbReference type="Gene3D" id="3.30.70.1450">
    <property type="entry name" value="Regulator of K+ conductance, C-terminal domain"/>
    <property type="match status" value="1"/>
</dbReference>
<keyword evidence="3" id="KW-1185">Reference proteome</keyword>
<protein>
    <submittedName>
        <fullName evidence="2">TrkA family potassium uptake protein</fullName>
    </submittedName>
</protein>
<organism evidence="2 3">
    <name type="scientific">Eubacterium album</name>
    <dbReference type="NCBI Taxonomy" id="2978477"/>
    <lineage>
        <taxon>Bacteria</taxon>
        <taxon>Bacillati</taxon>
        <taxon>Bacillota</taxon>
        <taxon>Clostridia</taxon>
        <taxon>Eubacteriales</taxon>
        <taxon>Eubacteriaceae</taxon>
        <taxon>Eubacterium</taxon>
    </lineage>
</organism>
<dbReference type="EMBL" id="JAODBU010000003">
    <property type="protein sequence ID" value="MCT7397998.1"/>
    <property type="molecule type" value="Genomic_DNA"/>
</dbReference>
<dbReference type="Proteomes" id="UP001431199">
    <property type="component" value="Unassembled WGS sequence"/>
</dbReference>
<dbReference type="InterPro" id="IPR003148">
    <property type="entry name" value="RCK_N"/>
</dbReference>
<accession>A0ABT2LYP6</accession>
<evidence type="ECO:0000259" key="1">
    <source>
        <dbReference type="PROSITE" id="PS51201"/>
    </source>
</evidence>
<dbReference type="Pfam" id="PF02254">
    <property type="entry name" value="TrkA_N"/>
    <property type="match status" value="1"/>
</dbReference>
<dbReference type="PROSITE" id="PS51201">
    <property type="entry name" value="RCK_N"/>
    <property type="match status" value="1"/>
</dbReference>